<dbReference type="OrthoDB" id="6080009at2"/>
<gene>
    <name evidence="2" type="ORF">FN961_12560</name>
</gene>
<dbReference type="Proteomes" id="UP000318126">
    <property type="component" value="Unassembled WGS sequence"/>
</dbReference>
<name>A0A553JNC1_SHEHA</name>
<evidence type="ECO:0000313" key="2">
    <source>
        <dbReference type="EMBL" id="TRY13955.1"/>
    </source>
</evidence>
<feature type="signal peptide" evidence="1">
    <location>
        <begin position="1"/>
        <end position="21"/>
    </location>
</feature>
<dbReference type="AlphaFoldDB" id="A0A553JNC1"/>
<evidence type="ECO:0000313" key="3">
    <source>
        <dbReference type="Proteomes" id="UP000318126"/>
    </source>
</evidence>
<reference evidence="3" key="1">
    <citation type="submission" date="2019-07" db="EMBL/GenBank/DDBJ databases">
        <title>Shewanella sp. YLB-08 draft genomic sequence.</title>
        <authorList>
            <person name="Yu L."/>
        </authorList>
    </citation>
    <scope>NUCLEOTIDE SEQUENCE [LARGE SCALE GENOMIC DNA]</scope>
    <source>
        <strain evidence="3">JCM 20706</strain>
    </source>
</reference>
<sequence>MHPMLKTSLVSLALFSFTTHAATISVNNNVNVAPLTHQQVYDGIKSNLEDHLFELPPRVQGHYGIRQYRMTGDDKYANAALVDLYAVTDSQAFYACQLDIPGFIDSEAKKAISILGKGPRAKARKKALKPFPEFLFYTDVLLRFSSRINEFGLTGPCNDKLIKTLKQANLEAGLTDKAMIKSWAAQLINYVYWAKQLGVGDYLASYKQAFIDVYPNEKDNKLTKKQFRNKLYGMTHFIFAASEYYQHEVDAKEFAWILTYFENNIDRILKDATDDIIAEVGISFHLAGKSDNEVVSLTQAHIVKAFDPQEQFILSPMGNPDMVMGEHRNVLAMMLLDWPKQLHQGPYFHKIDATKKYLPKLVDIKDLDVKD</sequence>
<protein>
    <submittedName>
        <fullName evidence="2">DUF3541 domain-containing protein</fullName>
    </submittedName>
</protein>
<organism evidence="2 3">
    <name type="scientific">Shewanella hanedai</name>
    <name type="common">Alteromonas hanedai</name>
    <dbReference type="NCBI Taxonomy" id="25"/>
    <lineage>
        <taxon>Bacteria</taxon>
        <taxon>Pseudomonadati</taxon>
        <taxon>Pseudomonadota</taxon>
        <taxon>Gammaproteobacteria</taxon>
        <taxon>Alteromonadales</taxon>
        <taxon>Shewanellaceae</taxon>
        <taxon>Shewanella</taxon>
    </lineage>
</organism>
<accession>A0A553JNC1</accession>
<comment type="caution">
    <text evidence="2">The sequence shown here is derived from an EMBL/GenBank/DDBJ whole genome shotgun (WGS) entry which is preliminary data.</text>
</comment>
<evidence type="ECO:0000256" key="1">
    <source>
        <dbReference type="SAM" id="SignalP"/>
    </source>
</evidence>
<feature type="chain" id="PRO_5022099793" evidence="1">
    <location>
        <begin position="22"/>
        <end position="371"/>
    </location>
</feature>
<dbReference type="Pfam" id="PF12060">
    <property type="entry name" value="DUF3541"/>
    <property type="match status" value="1"/>
</dbReference>
<dbReference type="InterPro" id="IPR021928">
    <property type="entry name" value="DUF3541"/>
</dbReference>
<dbReference type="EMBL" id="VKGK01000014">
    <property type="protein sequence ID" value="TRY13955.1"/>
    <property type="molecule type" value="Genomic_DNA"/>
</dbReference>
<dbReference type="RefSeq" id="WP_144040525.1">
    <property type="nucleotide sequence ID" value="NZ_BMPL01000014.1"/>
</dbReference>
<keyword evidence="3" id="KW-1185">Reference proteome</keyword>
<proteinExistence type="predicted"/>
<keyword evidence="1" id="KW-0732">Signal</keyword>